<feature type="compositionally biased region" description="Low complexity" evidence="1">
    <location>
        <begin position="30"/>
        <end position="42"/>
    </location>
</feature>
<feature type="compositionally biased region" description="Basic and acidic residues" evidence="1">
    <location>
        <begin position="398"/>
        <end position="433"/>
    </location>
</feature>
<sequence length="548" mass="60890">MDEYGSTRLDGITNAVRRKRSQTSRRPKPESLSSLSSTPPSEDIAKASSDENTGYDGSSKRKTFNLNQCISRSSASRVDGETAFQKMEGESGILYGSGGLEDDNVTGQGPNEGVNFSSKQPDVVVHEPKFKKVKLKVGGVTRTIQTSQATSESGSSTKSVRLPEAPRPLQKQSLQDDLDDDNFPTSGKPSGLRGIPWKDFSRVGFTLKKDDHSTGTNKEQRVKSDLQKSKRESKKRDISGMFNDDDDDEDDEIRYLEKLKTSRVSGGLKDVGKESSSKHKSLSRVSKGARYESLKDFGHSKSGKDGKKNRSDGLSDDTDYEEELLSDSELEGRELEGRKKKIPRKDSPDLPTESKREFALTTRQRARLSGKDSSSLSASNSIEFPNGLPPPPPRKQKEKLTEVEQQLKKAEAAERRRMHNEKAARESEAEAIRKILGQDSSRKKREDKIKKRQEELAQERAANSQTLPPNTVRCVIGPTGTRVIFSEDIGLPHIFDPKPCSYPPPREKCAGPSCDKPYKYRDSKSRVPLCSLQCYKAVHDNLQAETAC</sequence>
<dbReference type="OrthoDB" id="2021186at2759"/>
<evidence type="ECO:0000313" key="2">
    <source>
        <dbReference type="EMBL" id="WOG83855.1"/>
    </source>
</evidence>
<dbReference type="InterPro" id="IPR007529">
    <property type="entry name" value="Znf_HIT"/>
</dbReference>
<dbReference type="SMART" id="SM01406">
    <property type="entry name" value="PAPA-1"/>
    <property type="match status" value="1"/>
</dbReference>
<dbReference type="InterPro" id="IPR006880">
    <property type="entry name" value="INO80B_C"/>
</dbReference>
<reference evidence="2" key="1">
    <citation type="journal article" date="2016" name="Nat. Genet.">
        <title>A high-quality carrot genome assembly provides new insights into carotenoid accumulation and asterid genome evolution.</title>
        <authorList>
            <person name="Iorizzo M."/>
            <person name="Ellison S."/>
            <person name="Senalik D."/>
            <person name="Zeng P."/>
            <person name="Satapoomin P."/>
            <person name="Huang J."/>
            <person name="Bowman M."/>
            <person name="Iovene M."/>
            <person name="Sanseverino W."/>
            <person name="Cavagnaro P."/>
            <person name="Yildiz M."/>
            <person name="Macko-Podgorni A."/>
            <person name="Moranska E."/>
            <person name="Grzebelus E."/>
            <person name="Grzebelus D."/>
            <person name="Ashrafi H."/>
            <person name="Zheng Z."/>
            <person name="Cheng S."/>
            <person name="Spooner D."/>
            <person name="Van Deynze A."/>
            <person name="Simon P."/>
        </authorList>
    </citation>
    <scope>NUCLEOTIDE SEQUENCE</scope>
    <source>
        <tissue evidence="2">Leaf</tissue>
    </source>
</reference>
<dbReference type="GO" id="GO:0031011">
    <property type="term" value="C:Ino80 complex"/>
    <property type="evidence" value="ECO:0007669"/>
    <property type="project" value="InterPro"/>
</dbReference>
<feature type="region of interest" description="Disordered" evidence="1">
    <location>
        <begin position="89"/>
        <end position="120"/>
    </location>
</feature>
<feature type="compositionally biased region" description="Basic residues" evidence="1">
    <location>
        <begin position="16"/>
        <end position="26"/>
    </location>
</feature>
<dbReference type="InterPro" id="IPR029523">
    <property type="entry name" value="INO80B/Ies2"/>
</dbReference>
<feature type="compositionally biased region" description="Acidic residues" evidence="1">
    <location>
        <begin position="314"/>
        <end position="329"/>
    </location>
</feature>
<organism evidence="2 3">
    <name type="scientific">Daucus carota subsp. sativus</name>
    <name type="common">Carrot</name>
    <dbReference type="NCBI Taxonomy" id="79200"/>
    <lineage>
        <taxon>Eukaryota</taxon>
        <taxon>Viridiplantae</taxon>
        <taxon>Streptophyta</taxon>
        <taxon>Embryophyta</taxon>
        <taxon>Tracheophyta</taxon>
        <taxon>Spermatophyta</taxon>
        <taxon>Magnoliopsida</taxon>
        <taxon>eudicotyledons</taxon>
        <taxon>Gunneridae</taxon>
        <taxon>Pentapetalae</taxon>
        <taxon>asterids</taxon>
        <taxon>campanulids</taxon>
        <taxon>Apiales</taxon>
        <taxon>Apiaceae</taxon>
        <taxon>Apioideae</taxon>
        <taxon>Scandiceae</taxon>
        <taxon>Daucinae</taxon>
        <taxon>Daucus</taxon>
        <taxon>Daucus sect. Daucus</taxon>
    </lineage>
</organism>
<dbReference type="KEGG" id="dcr:108205334"/>
<dbReference type="PANTHER" id="PTHR21561">
    <property type="entry name" value="INO80 COMPLEX SUBUNIT B"/>
    <property type="match status" value="1"/>
</dbReference>
<feature type="region of interest" description="Disordered" evidence="1">
    <location>
        <begin position="263"/>
        <end position="470"/>
    </location>
</feature>
<feature type="compositionally biased region" description="Basic and acidic residues" evidence="1">
    <location>
        <begin position="289"/>
        <end position="313"/>
    </location>
</feature>
<keyword evidence="3" id="KW-1185">Reference proteome</keyword>
<evidence type="ECO:0000313" key="3">
    <source>
        <dbReference type="Proteomes" id="UP000077755"/>
    </source>
</evidence>
<feature type="compositionally biased region" description="Polar residues" evidence="1">
    <location>
        <begin position="142"/>
        <end position="159"/>
    </location>
</feature>
<feature type="compositionally biased region" description="Polar residues" evidence="1">
    <location>
        <begin position="105"/>
        <end position="120"/>
    </location>
</feature>
<dbReference type="GO" id="GO:0006338">
    <property type="term" value="P:chromatin remodeling"/>
    <property type="evidence" value="ECO:0007669"/>
    <property type="project" value="InterPro"/>
</dbReference>
<dbReference type="OMA" id="RPESNHV"/>
<dbReference type="Proteomes" id="UP000077755">
    <property type="component" value="Chromosome 1"/>
</dbReference>
<feature type="compositionally biased region" description="Low complexity" evidence="1">
    <location>
        <begin position="371"/>
        <end position="381"/>
    </location>
</feature>
<dbReference type="CDD" id="cd23021">
    <property type="entry name" value="zf-HIT_IN80B"/>
    <property type="match status" value="1"/>
</dbReference>
<feature type="compositionally biased region" description="Basic and acidic residues" evidence="1">
    <location>
        <begin position="344"/>
        <end position="358"/>
    </location>
</feature>
<gene>
    <name evidence="2" type="ORF">DCAR_0103033</name>
</gene>
<reference evidence="2" key="2">
    <citation type="submission" date="2022-03" db="EMBL/GenBank/DDBJ databases">
        <title>Draft title - Genomic analysis of global carrot germplasm unveils the trajectory of domestication and the origin of high carotenoid orange carrot.</title>
        <authorList>
            <person name="Iorizzo M."/>
            <person name="Ellison S."/>
            <person name="Senalik D."/>
            <person name="Macko-Podgorni A."/>
            <person name="Grzebelus D."/>
            <person name="Bostan H."/>
            <person name="Rolling W."/>
            <person name="Curaba J."/>
            <person name="Simon P."/>
        </authorList>
    </citation>
    <scope>NUCLEOTIDE SEQUENCE</scope>
    <source>
        <tissue evidence="2">Leaf</tissue>
    </source>
</reference>
<feature type="region of interest" description="Disordered" evidence="1">
    <location>
        <begin position="1"/>
        <end position="61"/>
    </location>
</feature>
<dbReference type="PANTHER" id="PTHR21561:SF25">
    <property type="entry name" value="OS03G0811500 PROTEIN"/>
    <property type="match status" value="1"/>
</dbReference>
<protein>
    <submittedName>
        <fullName evidence="2">Uncharacterized protein</fullName>
    </submittedName>
</protein>
<accession>A0A166HGR1</accession>
<dbReference type="EMBL" id="CP093343">
    <property type="protein sequence ID" value="WOG83855.1"/>
    <property type="molecule type" value="Genomic_DNA"/>
</dbReference>
<dbReference type="Gramene" id="KZN10234">
    <property type="protein sequence ID" value="KZN10234"/>
    <property type="gene ID" value="DCAR_002890"/>
</dbReference>
<feature type="region of interest" description="Disordered" evidence="1">
    <location>
        <begin position="141"/>
        <end position="250"/>
    </location>
</feature>
<dbReference type="AlphaFoldDB" id="A0A166HGR1"/>
<proteinExistence type="predicted"/>
<evidence type="ECO:0000256" key="1">
    <source>
        <dbReference type="SAM" id="MobiDB-lite"/>
    </source>
</evidence>
<dbReference type="Pfam" id="PF04795">
    <property type="entry name" value="PAPA-1"/>
    <property type="match status" value="1"/>
</dbReference>
<dbReference type="Pfam" id="PF04438">
    <property type="entry name" value="zf-HIT"/>
    <property type="match status" value="1"/>
</dbReference>
<feature type="compositionally biased region" description="Basic and acidic residues" evidence="1">
    <location>
        <begin position="207"/>
        <end position="238"/>
    </location>
</feature>
<feature type="compositionally biased region" description="Basic and acidic residues" evidence="1">
    <location>
        <begin position="440"/>
        <end position="458"/>
    </location>
</feature>
<name>A0A166HGR1_DAUCS</name>